<accession>A0A450ZY30</accession>
<evidence type="ECO:0000313" key="3">
    <source>
        <dbReference type="EMBL" id="VFK58685.1"/>
    </source>
</evidence>
<evidence type="ECO:0000313" key="4">
    <source>
        <dbReference type="EMBL" id="VFK67413.1"/>
    </source>
</evidence>
<dbReference type="InterPro" id="IPR025166">
    <property type="entry name" value="Integrase_DNA_bind_dom"/>
</dbReference>
<reference evidence="3" key="1">
    <citation type="submission" date="2019-02" db="EMBL/GenBank/DDBJ databases">
        <authorList>
            <person name="Gruber-Vodicka R. H."/>
            <person name="Seah K. B. B."/>
        </authorList>
    </citation>
    <scope>NUCLEOTIDE SEQUENCE</scope>
    <source>
        <strain evidence="2">BECK_BY1</strain>
        <strain evidence="4">BECK_BY2</strain>
        <strain evidence="3">BECK_BY3</strain>
    </source>
</reference>
<evidence type="ECO:0000259" key="1">
    <source>
        <dbReference type="Pfam" id="PF13356"/>
    </source>
</evidence>
<name>A0A450ZY30_9GAMM</name>
<organism evidence="3">
    <name type="scientific">Candidatus Kentrum sp. TUN</name>
    <dbReference type="NCBI Taxonomy" id="2126343"/>
    <lineage>
        <taxon>Bacteria</taxon>
        <taxon>Pseudomonadati</taxon>
        <taxon>Pseudomonadota</taxon>
        <taxon>Gammaproteobacteria</taxon>
        <taxon>Candidatus Kentrum</taxon>
    </lineage>
</organism>
<sequence>MRGFLFVQCLVKLKVIRGSLSRITHSTPGYPLTNAAISGAKSREKAYKLPDSDGLFLLVTPRGKWWCLKYRYTDDDLKG</sequence>
<dbReference type="EMBL" id="CAADFV010000145">
    <property type="protein sequence ID" value="VFK67413.1"/>
    <property type="molecule type" value="Genomic_DNA"/>
</dbReference>
<dbReference type="Pfam" id="PF13356">
    <property type="entry name" value="Arm-DNA-bind_3"/>
    <property type="match status" value="1"/>
</dbReference>
<dbReference type="InterPro" id="IPR038488">
    <property type="entry name" value="Integrase_DNA-bd_sf"/>
</dbReference>
<dbReference type="EMBL" id="CAADFX010000052">
    <property type="protein sequence ID" value="VFK56756.1"/>
    <property type="molecule type" value="Genomic_DNA"/>
</dbReference>
<dbReference type="Gene3D" id="3.30.160.390">
    <property type="entry name" value="Integrase, DNA-binding domain"/>
    <property type="match status" value="1"/>
</dbReference>
<dbReference type="AlphaFoldDB" id="A0A450ZY30"/>
<gene>
    <name evidence="2" type="ORF">BECKTUN1418D_GA0071000_105219</name>
    <name evidence="4" type="ORF">BECKTUN1418E_GA0071001_11458</name>
    <name evidence="3" type="ORF">BECKTUN1418F_GA0071002_11508</name>
</gene>
<evidence type="ECO:0000313" key="2">
    <source>
        <dbReference type="EMBL" id="VFK56756.1"/>
    </source>
</evidence>
<proteinExistence type="predicted"/>
<protein>
    <recommendedName>
        <fullName evidence="1">Integrase DNA-binding domain-containing protein</fullName>
    </recommendedName>
</protein>
<dbReference type="EMBL" id="CAADFY010000150">
    <property type="protein sequence ID" value="VFK58685.1"/>
    <property type="molecule type" value="Genomic_DNA"/>
</dbReference>
<feature type="domain" description="Integrase DNA-binding" evidence="1">
    <location>
        <begin position="32"/>
        <end position="74"/>
    </location>
</feature>